<comment type="subunit">
    <text evidence="3 11">Monomer.</text>
</comment>
<dbReference type="InterPro" id="IPR020058">
    <property type="entry name" value="Glu/Gln-tRNA-synth_Ib_cat-dom"/>
</dbReference>
<dbReference type="PANTHER" id="PTHR43311:SF2">
    <property type="entry name" value="GLUTAMATE--TRNA LIGASE, MITOCHONDRIAL-RELATED"/>
    <property type="match status" value="1"/>
</dbReference>
<comment type="catalytic activity">
    <reaction evidence="10 11">
        <text>tRNA(Glu) + L-glutamate + ATP = L-glutamyl-tRNA(Glu) + AMP + diphosphate</text>
        <dbReference type="Rhea" id="RHEA:23540"/>
        <dbReference type="Rhea" id="RHEA-COMP:9663"/>
        <dbReference type="Rhea" id="RHEA-COMP:9680"/>
        <dbReference type="ChEBI" id="CHEBI:29985"/>
        <dbReference type="ChEBI" id="CHEBI:30616"/>
        <dbReference type="ChEBI" id="CHEBI:33019"/>
        <dbReference type="ChEBI" id="CHEBI:78442"/>
        <dbReference type="ChEBI" id="CHEBI:78520"/>
        <dbReference type="ChEBI" id="CHEBI:456215"/>
        <dbReference type="EC" id="6.1.1.17"/>
    </reaction>
</comment>
<dbReference type="Gene3D" id="3.40.50.620">
    <property type="entry name" value="HUPs"/>
    <property type="match status" value="1"/>
</dbReference>
<keyword evidence="4 11" id="KW-0963">Cytoplasm</keyword>
<dbReference type="GO" id="GO:0005524">
    <property type="term" value="F:ATP binding"/>
    <property type="evidence" value="ECO:0007669"/>
    <property type="project" value="UniProtKB-UniRule"/>
</dbReference>
<evidence type="ECO:0000256" key="2">
    <source>
        <dbReference type="ARBA" id="ARBA00007894"/>
    </source>
</evidence>
<dbReference type="EMBL" id="HG937516">
    <property type="protein sequence ID" value="CDN40360.1"/>
    <property type="molecule type" value="Genomic_DNA"/>
</dbReference>
<dbReference type="Proteomes" id="UP000261764">
    <property type="component" value="Chromosome I"/>
</dbReference>
<accession>A0A292IHJ1</accession>
<feature type="short sequence motif" description="'KMSKS' region" evidence="11">
    <location>
        <begin position="252"/>
        <end position="256"/>
    </location>
</feature>
<comment type="function">
    <text evidence="11">Catalyzes the attachment of glutamate to tRNA(Glu) in a two-step reaction: glutamate is first activated by ATP to form Glu-AMP and then transferred to the acceptor end of tRNA(Glu).</text>
</comment>
<evidence type="ECO:0000256" key="8">
    <source>
        <dbReference type="ARBA" id="ARBA00022917"/>
    </source>
</evidence>
<dbReference type="InterPro" id="IPR020751">
    <property type="entry name" value="aa-tRNA-synth_I_codon-bd_sub2"/>
</dbReference>
<evidence type="ECO:0000256" key="5">
    <source>
        <dbReference type="ARBA" id="ARBA00022598"/>
    </source>
</evidence>
<dbReference type="InterPro" id="IPR001412">
    <property type="entry name" value="aa-tRNA-synth_I_CS"/>
</dbReference>
<dbReference type="HAMAP" id="MF_00022">
    <property type="entry name" value="Glu_tRNA_synth_type1"/>
    <property type="match status" value="1"/>
</dbReference>
<keyword evidence="7 11" id="KW-0067">ATP-binding</keyword>
<dbReference type="GO" id="GO:0004818">
    <property type="term" value="F:glutamate-tRNA ligase activity"/>
    <property type="evidence" value="ECO:0007669"/>
    <property type="project" value="UniProtKB-UniRule"/>
</dbReference>
<dbReference type="InterPro" id="IPR004527">
    <property type="entry name" value="Glu-tRNA-ligase_bac/mito"/>
</dbReference>
<keyword evidence="6 11" id="KW-0547">Nucleotide-binding</keyword>
<dbReference type="InterPro" id="IPR045462">
    <property type="entry name" value="aa-tRNA-synth_I_cd-bd"/>
</dbReference>
<comment type="subcellular location">
    <subcellularLocation>
        <location evidence="1 11">Cytoplasm</location>
    </subcellularLocation>
</comment>
<evidence type="ECO:0000256" key="3">
    <source>
        <dbReference type="ARBA" id="ARBA00011245"/>
    </source>
</evidence>
<evidence type="ECO:0000256" key="1">
    <source>
        <dbReference type="ARBA" id="ARBA00004496"/>
    </source>
</evidence>
<dbReference type="Pfam" id="PF19269">
    <property type="entry name" value="Anticodon_2"/>
    <property type="match status" value="1"/>
</dbReference>
<keyword evidence="9 11" id="KW-0030">Aminoacyl-tRNA synthetase</keyword>
<dbReference type="InterPro" id="IPR033910">
    <property type="entry name" value="GluRS_core"/>
</dbReference>
<feature type="domain" description="Aminoacyl-tRNA synthetase class I anticodon-binding" evidence="13">
    <location>
        <begin position="357"/>
        <end position="477"/>
    </location>
</feature>
<dbReference type="GO" id="GO:0008270">
    <property type="term" value="F:zinc ion binding"/>
    <property type="evidence" value="ECO:0007669"/>
    <property type="project" value="InterPro"/>
</dbReference>
<keyword evidence="5 11" id="KW-0436">Ligase</keyword>
<feature type="domain" description="Glutamyl/glutaminyl-tRNA synthetase class Ib catalytic" evidence="12">
    <location>
        <begin position="3"/>
        <end position="323"/>
    </location>
</feature>
<evidence type="ECO:0000259" key="13">
    <source>
        <dbReference type="Pfam" id="PF19269"/>
    </source>
</evidence>
<dbReference type="SUPFAM" id="SSF48163">
    <property type="entry name" value="An anticodon-binding domain of class I aminoacyl-tRNA synthetases"/>
    <property type="match status" value="1"/>
</dbReference>
<proteinExistence type="inferred from homology"/>
<dbReference type="PANTHER" id="PTHR43311">
    <property type="entry name" value="GLUTAMATE--TRNA LIGASE"/>
    <property type="match status" value="1"/>
</dbReference>
<dbReference type="InterPro" id="IPR008925">
    <property type="entry name" value="aa_tRNA-synth_I_cd-bd_sf"/>
</dbReference>
<evidence type="ECO:0000256" key="4">
    <source>
        <dbReference type="ARBA" id="ARBA00022490"/>
    </source>
</evidence>
<evidence type="ECO:0000313" key="15">
    <source>
        <dbReference type="Proteomes" id="UP000261764"/>
    </source>
</evidence>
<name>A0A292IHJ1_9MOLU</name>
<dbReference type="CDD" id="cd00808">
    <property type="entry name" value="GluRS_core"/>
    <property type="match status" value="1"/>
</dbReference>
<dbReference type="NCBIfam" id="TIGR00464">
    <property type="entry name" value="gltX_bact"/>
    <property type="match status" value="1"/>
</dbReference>
<keyword evidence="15" id="KW-1185">Reference proteome</keyword>
<keyword evidence="8 11" id="KW-0648">Protein biosynthesis</keyword>
<dbReference type="GO" id="GO:0005829">
    <property type="term" value="C:cytosol"/>
    <property type="evidence" value="ECO:0007669"/>
    <property type="project" value="TreeGrafter"/>
</dbReference>
<dbReference type="GO" id="GO:0000049">
    <property type="term" value="F:tRNA binding"/>
    <property type="evidence" value="ECO:0007669"/>
    <property type="project" value="InterPro"/>
</dbReference>
<organism evidence="14 15">
    <name type="scientific">Mycoplasma amphoriforme A39</name>
    <dbReference type="NCBI Taxonomy" id="572419"/>
    <lineage>
        <taxon>Bacteria</taxon>
        <taxon>Bacillati</taxon>
        <taxon>Mycoplasmatota</taxon>
        <taxon>Mollicutes</taxon>
        <taxon>Mycoplasmataceae</taxon>
        <taxon>Mycoplasma</taxon>
    </lineage>
</organism>
<evidence type="ECO:0000313" key="14">
    <source>
        <dbReference type="EMBL" id="CDN40360.1"/>
    </source>
</evidence>
<feature type="binding site" evidence="11">
    <location>
        <position position="255"/>
    </location>
    <ligand>
        <name>ATP</name>
        <dbReference type="ChEBI" id="CHEBI:30616"/>
    </ligand>
</feature>
<dbReference type="SUPFAM" id="SSF52374">
    <property type="entry name" value="Nucleotidylyl transferase"/>
    <property type="match status" value="1"/>
</dbReference>
<evidence type="ECO:0000256" key="11">
    <source>
        <dbReference type="HAMAP-Rule" id="MF_00022"/>
    </source>
</evidence>
<dbReference type="Gene3D" id="1.10.10.350">
    <property type="match status" value="1"/>
</dbReference>
<dbReference type="PRINTS" id="PR00987">
    <property type="entry name" value="TRNASYNTHGLU"/>
</dbReference>
<dbReference type="EC" id="6.1.1.17" evidence="11"/>
<dbReference type="Pfam" id="PF00749">
    <property type="entry name" value="tRNA-synt_1c"/>
    <property type="match status" value="1"/>
</dbReference>
<comment type="similarity">
    <text evidence="2 11">Belongs to the class-I aminoacyl-tRNA synthetase family. Glutamate--tRNA ligase type 1 subfamily.</text>
</comment>
<dbReference type="RefSeq" id="WP_343251705.1">
    <property type="nucleotide sequence ID" value="NZ_HG937516.1"/>
</dbReference>
<dbReference type="PROSITE" id="PS00178">
    <property type="entry name" value="AA_TRNA_LIGASE_I"/>
    <property type="match status" value="1"/>
</dbReference>
<dbReference type="InterPro" id="IPR014729">
    <property type="entry name" value="Rossmann-like_a/b/a_fold"/>
</dbReference>
<evidence type="ECO:0000259" key="12">
    <source>
        <dbReference type="Pfam" id="PF00749"/>
    </source>
</evidence>
<gene>
    <name evidence="11" type="primary">gltX</name>
    <name evidence="14" type="ORF">MAMA39_02360</name>
</gene>
<evidence type="ECO:0000256" key="6">
    <source>
        <dbReference type="ARBA" id="ARBA00022741"/>
    </source>
</evidence>
<protein>
    <recommendedName>
        <fullName evidence="11">Glutamate--tRNA ligase</fullName>
        <ecNumber evidence="11">6.1.1.17</ecNumber>
    </recommendedName>
    <alternativeName>
        <fullName evidence="11">Glutamyl-tRNA synthetase</fullName>
        <shortName evidence="11">GluRS</shortName>
    </alternativeName>
</protein>
<dbReference type="AlphaFoldDB" id="A0A292IHJ1"/>
<sequence length="486" mass="56391">MSKVRTRYAPSPTGYFHIGGARTALFNYLYAKHYNGEFIVRIEDTDIERNVEKGAESQLENLKWLNIFPDESILNPTENGPYKQSEKIPVYKKLAFKLLEEGKAYRCFCTVEELERARQTALLRGETPKYGRTCLFLSAQEIQDKINANIPFAIRLRLPDKTNYEWYDLIRKNVSVPSSAMTDPVILKSNNIAMYNFACVVDDHDMKITHILRGEEHLSNTPYQMAIKKALNFQDQFVYAHLPIIVDESGKKLSKRNLVIEQFIEKFRTKGYLPEVMVNFMALLGWTDEQNQDILSINDLIKKFTIERVNSAPAYFDIKKLNWLSNTYFKKMNDSSYLSFVDSFFEVTNSLLVSKKKELALLFKPQLQYAQELTKLITDNFLVKLSWNALNKEDQNFIKNSPANKIVLNRFVNNLKRIKQWNENEIKQVIITLGTELNIKGKSLFMPIRLAVSNRSHGPELNKIIAMYPQEKICQVLEEFIQNAGL</sequence>
<dbReference type="FunFam" id="3.40.50.620:FF:000007">
    <property type="entry name" value="Glutamate--tRNA ligase"/>
    <property type="match status" value="1"/>
</dbReference>
<dbReference type="InterPro" id="IPR000924">
    <property type="entry name" value="Glu/Gln-tRNA-synth"/>
</dbReference>
<dbReference type="InterPro" id="IPR049940">
    <property type="entry name" value="GluQ/Sye"/>
</dbReference>
<comment type="caution">
    <text evidence="11">Lacks conserved residue(s) required for the propagation of feature annotation.</text>
</comment>
<dbReference type="GO" id="GO:0006424">
    <property type="term" value="P:glutamyl-tRNA aminoacylation"/>
    <property type="evidence" value="ECO:0007669"/>
    <property type="project" value="UniProtKB-UniRule"/>
</dbReference>
<reference evidence="14 15" key="1">
    <citation type="journal article" date="2015" name="Clin. Infect. Dis.">
        <title>Genomic Investigations unmask Mycoplasma amphoriforme, a new respiratory pathogen.</title>
        <authorList>
            <person name="Gillespie S.H."/>
            <person name="Ling C.L."/>
            <person name="Oravcova K."/>
            <person name="Pinheiro M."/>
            <person name="Wells L."/>
            <person name="Bryant J.M."/>
            <person name="McHugh T.D."/>
            <person name="Bebear C."/>
            <person name="Webster D."/>
            <person name="Harris S.R."/>
            <person name="Seth-Smith H.M."/>
            <person name="Thomson N.R."/>
        </authorList>
    </citation>
    <scope>NUCLEOTIDE SEQUENCE [LARGE SCALE GENOMIC DNA]</scope>
    <source>
        <strain evidence="14 15">A39</strain>
    </source>
</reference>
<evidence type="ECO:0000256" key="9">
    <source>
        <dbReference type="ARBA" id="ARBA00023146"/>
    </source>
</evidence>
<feature type="short sequence motif" description="'HIGH' region" evidence="11">
    <location>
        <begin position="10"/>
        <end position="20"/>
    </location>
</feature>
<evidence type="ECO:0000256" key="10">
    <source>
        <dbReference type="ARBA" id="ARBA00048351"/>
    </source>
</evidence>
<dbReference type="KEGG" id="mamp:MAMA39_02360"/>
<evidence type="ECO:0000256" key="7">
    <source>
        <dbReference type="ARBA" id="ARBA00022840"/>
    </source>
</evidence>